<evidence type="ECO:0000256" key="3">
    <source>
        <dbReference type="SAM" id="Phobius"/>
    </source>
</evidence>
<dbReference type="Gene3D" id="1.10.3730.20">
    <property type="match status" value="2"/>
</dbReference>
<comment type="caution">
    <text evidence="5">The sequence shown here is derived from an EMBL/GenBank/DDBJ whole genome shotgun (WGS) entry which is preliminary data.</text>
</comment>
<dbReference type="InterPro" id="IPR037185">
    <property type="entry name" value="EmrE-like"/>
</dbReference>
<sequence>MWFVFTLISIFSWGAADLFYKKGTNPKDPYSHLRIVMMVGLVMGIHAFWTILFTDISYDPMNIIRYLPVSSMYILSMTIGYIGLRYIELSVSSPVMNSSGAIASLLTFIFLGQVMTGLQFFAVALISVGILLLSIFEKREADLDRMRHKEKIDRKYQIGALAIILPILYAIIDGVGTFADAFILDKVMSENQANTSYELTFLICAILAGIYLIGIKKQSFNLFEERTKGYAALFETFGQFFYVYAIAGNAIIVTPLISCYSIVSVILSRIFLKEKLTRSQYLVIAGIMVGIFILGFE</sequence>
<name>A0ABW4NJQ6_9LACT</name>
<comment type="subcellular location">
    <subcellularLocation>
        <location evidence="1">Endomembrane system</location>
        <topology evidence="1">Multi-pass membrane protein</topology>
    </subcellularLocation>
</comment>
<feature type="transmembrane region" description="Helical" evidence="3">
    <location>
        <begin position="199"/>
        <end position="215"/>
    </location>
</feature>
<feature type="transmembrane region" description="Helical" evidence="3">
    <location>
        <begin position="32"/>
        <end position="54"/>
    </location>
</feature>
<evidence type="ECO:0000256" key="2">
    <source>
        <dbReference type="ARBA" id="ARBA00007362"/>
    </source>
</evidence>
<evidence type="ECO:0000313" key="5">
    <source>
        <dbReference type="EMBL" id="MFD1798635.1"/>
    </source>
</evidence>
<dbReference type="RefSeq" id="WP_058919052.1">
    <property type="nucleotide sequence ID" value="NZ_JBHSQC010000015.1"/>
</dbReference>
<feature type="transmembrane region" description="Helical" evidence="3">
    <location>
        <begin position="279"/>
        <end position="296"/>
    </location>
</feature>
<reference evidence="6" key="1">
    <citation type="journal article" date="2019" name="Int. J. Syst. Evol. Microbiol.">
        <title>The Global Catalogue of Microorganisms (GCM) 10K type strain sequencing project: providing services to taxonomists for standard genome sequencing and annotation.</title>
        <authorList>
            <consortium name="The Broad Institute Genomics Platform"/>
            <consortium name="The Broad Institute Genome Sequencing Center for Infectious Disease"/>
            <person name="Wu L."/>
            <person name="Ma J."/>
        </authorList>
    </citation>
    <scope>NUCLEOTIDE SEQUENCE [LARGE SCALE GENOMIC DNA]</scope>
    <source>
        <strain evidence="6">KCTC 42143</strain>
    </source>
</reference>
<keyword evidence="3" id="KW-0812">Transmembrane</keyword>
<keyword evidence="3" id="KW-0472">Membrane</keyword>
<feature type="transmembrane region" description="Helical" evidence="3">
    <location>
        <begin position="227"/>
        <end position="245"/>
    </location>
</feature>
<dbReference type="InterPro" id="IPR000620">
    <property type="entry name" value="EamA_dom"/>
</dbReference>
<organism evidence="5 6">
    <name type="scientific">Carnobacterium antarcticum</name>
    <dbReference type="NCBI Taxonomy" id="2126436"/>
    <lineage>
        <taxon>Bacteria</taxon>
        <taxon>Bacillati</taxon>
        <taxon>Bacillota</taxon>
        <taxon>Bacilli</taxon>
        <taxon>Lactobacillales</taxon>
        <taxon>Carnobacteriaceae</taxon>
        <taxon>Carnobacterium</taxon>
    </lineage>
</organism>
<accession>A0ABW4NJQ6</accession>
<dbReference type="Pfam" id="PF00892">
    <property type="entry name" value="EamA"/>
    <property type="match status" value="2"/>
</dbReference>
<keyword evidence="3" id="KW-1133">Transmembrane helix</keyword>
<dbReference type="Proteomes" id="UP001597285">
    <property type="component" value="Unassembled WGS sequence"/>
</dbReference>
<feature type="transmembrane region" description="Helical" evidence="3">
    <location>
        <begin position="251"/>
        <end position="272"/>
    </location>
</feature>
<evidence type="ECO:0000259" key="4">
    <source>
        <dbReference type="Pfam" id="PF00892"/>
    </source>
</evidence>
<dbReference type="EMBL" id="JBHUFF010000008">
    <property type="protein sequence ID" value="MFD1798635.1"/>
    <property type="molecule type" value="Genomic_DNA"/>
</dbReference>
<comment type="similarity">
    <text evidence="2">Belongs to the EamA transporter family.</text>
</comment>
<feature type="transmembrane region" description="Helical" evidence="3">
    <location>
        <begin position="107"/>
        <end position="136"/>
    </location>
</feature>
<proteinExistence type="inferred from homology"/>
<dbReference type="SUPFAM" id="SSF103481">
    <property type="entry name" value="Multidrug resistance efflux transporter EmrE"/>
    <property type="match status" value="2"/>
</dbReference>
<evidence type="ECO:0000313" key="6">
    <source>
        <dbReference type="Proteomes" id="UP001597285"/>
    </source>
</evidence>
<feature type="domain" description="EamA" evidence="4">
    <location>
        <begin position="167"/>
        <end position="294"/>
    </location>
</feature>
<feature type="transmembrane region" description="Helical" evidence="3">
    <location>
        <begin position="156"/>
        <end position="179"/>
    </location>
</feature>
<gene>
    <name evidence="5" type="ORF">ACFSBK_02020</name>
</gene>
<protein>
    <submittedName>
        <fullName evidence="5">EamA family transporter</fullName>
    </submittedName>
</protein>
<evidence type="ECO:0000256" key="1">
    <source>
        <dbReference type="ARBA" id="ARBA00004127"/>
    </source>
</evidence>
<keyword evidence="6" id="KW-1185">Reference proteome</keyword>
<feature type="transmembrane region" description="Helical" evidence="3">
    <location>
        <begin position="66"/>
        <end position="87"/>
    </location>
</feature>
<feature type="domain" description="EamA" evidence="4">
    <location>
        <begin position="2"/>
        <end position="134"/>
    </location>
</feature>